<name>A0A1H3JVW1_ALLWA</name>
<dbReference type="EMBL" id="FNOW01000066">
    <property type="protein sequence ID" value="SDY43394.1"/>
    <property type="molecule type" value="Genomic_DNA"/>
</dbReference>
<evidence type="ECO:0008006" key="3">
    <source>
        <dbReference type="Google" id="ProtNLM"/>
    </source>
</evidence>
<evidence type="ECO:0000313" key="2">
    <source>
        <dbReference type="Proteomes" id="UP000198672"/>
    </source>
</evidence>
<reference evidence="2" key="1">
    <citation type="submission" date="2016-10" db="EMBL/GenBank/DDBJ databases">
        <authorList>
            <person name="Varghese N."/>
            <person name="Submissions S."/>
        </authorList>
    </citation>
    <scope>NUCLEOTIDE SEQUENCE [LARGE SCALE GENOMIC DNA]</scope>
    <source>
        <strain evidence="2">DSM 173</strain>
    </source>
</reference>
<gene>
    <name evidence="1" type="ORF">SAMN05421644_1661</name>
</gene>
<dbReference type="STRING" id="61595.SAMN05421644_1661"/>
<protein>
    <recommendedName>
        <fullName evidence="3">IS481 family transposase</fullName>
    </recommendedName>
</protein>
<dbReference type="Proteomes" id="UP000198672">
    <property type="component" value="Unassembled WGS sequence"/>
</dbReference>
<dbReference type="AlphaFoldDB" id="A0A1H3JVW1"/>
<feature type="non-terminal residue" evidence="1">
    <location>
        <position position="1"/>
    </location>
</feature>
<dbReference type="OrthoDB" id="9803878at2"/>
<sequence>NGRIAEVLATTRFDSSQNLADTLNGYVRLYNHQIPQKALGHIAPIQALKDWQQQCPERFKKRVYNLAGLDI</sequence>
<organism evidence="1 2">
    <name type="scientific">Allochromatium warmingii</name>
    <name type="common">Chromatium warmingii</name>
    <dbReference type="NCBI Taxonomy" id="61595"/>
    <lineage>
        <taxon>Bacteria</taxon>
        <taxon>Pseudomonadati</taxon>
        <taxon>Pseudomonadota</taxon>
        <taxon>Gammaproteobacteria</taxon>
        <taxon>Chromatiales</taxon>
        <taxon>Chromatiaceae</taxon>
        <taxon>Allochromatium</taxon>
    </lineage>
</organism>
<proteinExistence type="predicted"/>
<evidence type="ECO:0000313" key="1">
    <source>
        <dbReference type="EMBL" id="SDY43394.1"/>
    </source>
</evidence>
<keyword evidence="2" id="KW-1185">Reference proteome</keyword>
<accession>A0A1H3JVW1</accession>